<evidence type="ECO:0000256" key="2">
    <source>
        <dbReference type="ARBA" id="ARBA00022679"/>
    </source>
</evidence>
<dbReference type="CDD" id="cd00303">
    <property type="entry name" value="retropepsin_like"/>
    <property type="match status" value="1"/>
</dbReference>
<name>A0A6L2KI17_TANCI</name>
<dbReference type="InterPro" id="IPR043502">
    <property type="entry name" value="DNA/RNA_pol_sf"/>
</dbReference>
<dbReference type="SUPFAM" id="SSF56672">
    <property type="entry name" value="DNA/RNA polymerases"/>
    <property type="match status" value="1"/>
</dbReference>
<dbReference type="Gene3D" id="3.10.10.10">
    <property type="entry name" value="HIV Type 1 Reverse Transcriptase, subunit A, domain 1"/>
    <property type="match status" value="1"/>
</dbReference>
<keyword evidence="2" id="KW-0808">Transferase</keyword>
<dbReference type="PANTHER" id="PTHR37984:SF5">
    <property type="entry name" value="PROTEIN NYNRIN-LIKE"/>
    <property type="match status" value="1"/>
</dbReference>
<dbReference type="InterPro" id="IPR041588">
    <property type="entry name" value="Integrase_H2C2"/>
</dbReference>
<protein>
    <recommendedName>
        <fullName evidence="1">RNA-directed DNA polymerase</fullName>
        <ecNumber evidence="1">2.7.7.49</ecNumber>
    </recommendedName>
</protein>
<keyword evidence="3" id="KW-0548">Nucleotidyltransferase</keyword>
<evidence type="ECO:0000256" key="5">
    <source>
        <dbReference type="ARBA" id="ARBA00022759"/>
    </source>
</evidence>
<dbReference type="InterPro" id="IPR000477">
    <property type="entry name" value="RT_dom"/>
</dbReference>
<evidence type="ECO:0000256" key="7">
    <source>
        <dbReference type="ARBA" id="ARBA00022918"/>
    </source>
</evidence>
<dbReference type="InterPro" id="IPR012337">
    <property type="entry name" value="RNaseH-like_sf"/>
</dbReference>
<feature type="compositionally biased region" description="Low complexity" evidence="8">
    <location>
        <begin position="300"/>
        <end position="320"/>
    </location>
</feature>
<dbReference type="InterPro" id="IPR036397">
    <property type="entry name" value="RNaseH_sf"/>
</dbReference>
<comment type="caution">
    <text evidence="10">The sequence shown here is derived from an EMBL/GenBank/DDBJ whole genome shotgun (WGS) entry which is preliminary data.</text>
</comment>
<dbReference type="CDD" id="cd09274">
    <property type="entry name" value="RNase_HI_RT_Ty3"/>
    <property type="match status" value="1"/>
</dbReference>
<dbReference type="Pfam" id="PF17921">
    <property type="entry name" value="Integrase_H2C2"/>
    <property type="match status" value="1"/>
</dbReference>
<dbReference type="Gene3D" id="2.40.70.10">
    <property type="entry name" value="Acid Proteases"/>
    <property type="match status" value="1"/>
</dbReference>
<dbReference type="InterPro" id="IPR021109">
    <property type="entry name" value="Peptidase_aspartic_dom_sf"/>
</dbReference>
<evidence type="ECO:0000256" key="1">
    <source>
        <dbReference type="ARBA" id="ARBA00012493"/>
    </source>
</evidence>
<proteinExistence type="predicted"/>
<dbReference type="InterPro" id="IPR041373">
    <property type="entry name" value="RT_RNaseH"/>
</dbReference>
<dbReference type="Pfam" id="PF17917">
    <property type="entry name" value="RT_RNaseH"/>
    <property type="match status" value="1"/>
</dbReference>
<feature type="domain" description="Integrase catalytic" evidence="9">
    <location>
        <begin position="1322"/>
        <end position="1488"/>
    </location>
</feature>
<dbReference type="InterPro" id="IPR001584">
    <property type="entry name" value="Integrase_cat-core"/>
</dbReference>
<keyword evidence="6" id="KW-0378">Hydrolase</keyword>
<dbReference type="FunFam" id="3.30.70.270:FF:000026">
    <property type="entry name" value="Transposon Ty3-G Gag-Pol polyprotein"/>
    <property type="match status" value="1"/>
</dbReference>
<dbReference type="SUPFAM" id="SSF53098">
    <property type="entry name" value="Ribonuclease H-like"/>
    <property type="match status" value="1"/>
</dbReference>
<dbReference type="Gene3D" id="3.30.420.10">
    <property type="entry name" value="Ribonuclease H-like superfamily/Ribonuclease H"/>
    <property type="match status" value="1"/>
</dbReference>
<keyword evidence="5" id="KW-0255">Endonuclease</keyword>
<evidence type="ECO:0000256" key="6">
    <source>
        <dbReference type="ARBA" id="ARBA00022801"/>
    </source>
</evidence>
<dbReference type="GO" id="GO:0004519">
    <property type="term" value="F:endonuclease activity"/>
    <property type="evidence" value="ECO:0007669"/>
    <property type="project" value="UniProtKB-KW"/>
</dbReference>
<evidence type="ECO:0000259" key="9">
    <source>
        <dbReference type="PROSITE" id="PS50994"/>
    </source>
</evidence>
<gene>
    <name evidence="10" type="ORF">Tci_021024</name>
</gene>
<dbReference type="PROSITE" id="PS50994">
    <property type="entry name" value="INTEGRASE"/>
    <property type="match status" value="1"/>
</dbReference>
<keyword evidence="7 10" id="KW-0695">RNA-directed DNA polymerase</keyword>
<evidence type="ECO:0000256" key="4">
    <source>
        <dbReference type="ARBA" id="ARBA00022722"/>
    </source>
</evidence>
<evidence type="ECO:0000313" key="10">
    <source>
        <dbReference type="EMBL" id="GEU49046.1"/>
    </source>
</evidence>
<dbReference type="EC" id="2.7.7.49" evidence="1"/>
<dbReference type="Gene3D" id="1.10.340.70">
    <property type="match status" value="1"/>
</dbReference>
<dbReference type="Pfam" id="PF00665">
    <property type="entry name" value="rve"/>
    <property type="match status" value="1"/>
</dbReference>
<dbReference type="EMBL" id="BKCJ010002509">
    <property type="protein sequence ID" value="GEU49046.1"/>
    <property type="molecule type" value="Genomic_DNA"/>
</dbReference>
<dbReference type="GO" id="GO:0015074">
    <property type="term" value="P:DNA integration"/>
    <property type="evidence" value="ECO:0007669"/>
    <property type="project" value="InterPro"/>
</dbReference>
<keyword evidence="4" id="KW-0540">Nuclease</keyword>
<dbReference type="PANTHER" id="PTHR37984">
    <property type="entry name" value="PROTEIN CBG26694"/>
    <property type="match status" value="1"/>
</dbReference>
<dbReference type="Pfam" id="PF00078">
    <property type="entry name" value="RVT_1"/>
    <property type="match status" value="1"/>
</dbReference>
<dbReference type="GO" id="GO:0003676">
    <property type="term" value="F:nucleic acid binding"/>
    <property type="evidence" value="ECO:0007669"/>
    <property type="project" value="InterPro"/>
</dbReference>
<organism evidence="10">
    <name type="scientific">Tanacetum cinerariifolium</name>
    <name type="common">Dalmatian daisy</name>
    <name type="synonym">Chrysanthemum cinerariifolium</name>
    <dbReference type="NCBI Taxonomy" id="118510"/>
    <lineage>
        <taxon>Eukaryota</taxon>
        <taxon>Viridiplantae</taxon>
        <taxon>Streptophyta</taxon>
        <taxon>Embryophyta</taxon>
        <taxon>Tracheophyta</taxon>
        <taxon>Spermatophyta</taxon>
        <taxon>Magnoliopsida</taxon>
        <taxon>eudicotyledons</taxon>
        <taxon>Gunneridae</taxon>
        <taxon>Pentapetalae</taxon>
        <taxon>asterids</taxon>
        <taxon>campanulids</taxon>
        <taxon>Asterales</taxon>
        <taxon>Asteraceae</taxon>
        <taxon>Asteroideae</taxon>
        <taxon>Anthemideae</taxon>
        <taxon>Anthemidinae</taxon>
        <taxon>Tanacetum</taxon>
    </lineage>
</organism>
<dbReference type="CDD" id="cd01647">
    <property type="entry name" value="RT_LTR"/>
    <property type="match status" value="1"/>
</dbReference>
<evidence type="ECO:0000256" key="8">
    <source>
        <dbReference type="SAM" id="MobiDB-lite"/>
    </source>
</evidence>
<dbReference type="InterPro" id="IPR043128">
    <property type="entry name" value="Rev_trsase/Diguanyl_cyclase"/>
</dbReference>
<reference evidence="10" key="1">
    <citation type="journal article" date="2019" name="Sci. Rep.">
        <title>Draft genome of Tanacetum cinerariifolium, the natural source of mosquito coil.</title>
        <authorList>
            <person name="Yamashiro T."/>
            <person name="Shiraishi A."/>
            <person name="Satake H."/>
            <person name="Nakayama K."/>
        </authorList>
    </citation>
    <scope>NUCLEOTIDE SEQUENCE</scope>
</reference>
<dbReference type="GO" id="GO:0003964">
    <property type="term" value="F:RNA-directed DNA polymerase activity"/>
    <property type="evidence" value="ECO:0007669"/>
    <property type="project" value="UniProtKB-KW"/>
</dbReference>
<feature type="region of interest" description="Disordered" evidence="8">
    <location>
        <begin position="289"/>
        <end position="320"/>
    </location>
</feature>
<accession>A0A6L2KI17</accession>
<dbReference type="FunFam" id="3.10.20.370:FF:000001">
    <property type="entry name" value="Retrovirus-related Pol polyprotein from transposon 17.6-like protein"/>
    <property type="match status" value="1"/>
</dbReference>
<sequence>MRTRRLYFLPTSTIPRRSRKQTTNVVEPEIRTIVEMADNRTMAQMLKAPIEGYEDAIVVPQINANNFELKQTLINLVQSNQFTGRQDPHNHLRFFNKVTSTFRHPEVPNTTIKLLLFPFSLEGEARIWLDKEPPRSILTWEDLDALDSAAGGNSLDKIPRECLSIIESKSKVRYSRSRVTDVRANTNAPLSSSSPSNSFDFQQIAASLEDKLDIHMNRFEKSLNDMKKNFVTPTAPLKAVEEVCVTCGANHSYNHCPLTRGNDFPVFHDNNQQFQTADVGNFIQNRNQNVSNQMRPPGFNQPNQQNNQSRYQGNNFNQNQNRQNNQRAVYQNRPQQALNYQAPAQQNTVTNIQVEVRKDKPIEEPFVVIPKAKANLPFPSRLQKEKLREKDDILAAKFMEIFRDLHFKLSFADALVHMPKFAPMFKNLLNNKDKLIELTKTPLNENCSVAVLKKLQEKLGDPGRFLIPCDFLEFDNCLALADLGASINLMPLSIWKKLRLPTLNDTKMVLELADRTISKPTGVAENVFVKVGKFCFPANFVVLDFVADPRVPLILGRPFLSTAHALIDVYKGEIILRHDDQSLTLKCGDTSLISYNNFESLNKVDLIDKTCEEYSQEVLGFADVVSDEVSTPYYEPIISNSSQNLTPFNESDFLLLEEADAFIAIDDESISPEFDATYYDPEPPPSNQKDYFPSVHKDLKVVELKNNQSSDDEPPEVELKELPPHLEYAFLGKNEKWPVIISKDLSVNEKSALINVLKSRKKAIAWKLTDIKGIDPEFCSHKIVLEDDYSTKMQSQRRVNPKIHDVSPVHCVPKKGGMTVIKNDENELVPTRLVTGWRVCTDYRKLIEATRKDHFPLPFMDQMLERLAGNEYYCFLDGFSGYFQIRIDPKDQEKTTFTCPYGTFAYKRTSFGLCNAPGTFQRCMMAIFHDMIEQTMEVFMDDFSEKSHFNVKECIVLGHKIPKKGIEVDKVKIKVISKLPHPTTVKEIRSFLGHARFYSRFIKDFSKISRPMTHLLEKNSPFIFSNECIQAFRTLKEKLTEAPILIAPNWDQPFELMCDASDYVVGAVLGQRVEKHFRPIHYASKTMTQAETNYTTTEKEMLAVVYAFEKFRSYLIMNKSIVYTDHSALKYLFAKKDAKARLLRWILLLQEFDFKVIDTRGAKNYVADHLSRLENPYENVFDPKEINETFPLESLKKIANQDPSTPWFVDFANYHAGKFIIKGMTTQQKQKFFKDVRHYFWDDPYLFRTCPDQIIHRCVAGQEAIDILKACHNGPTGGHYRANYTAKKVFDSGFYWPTIYKDAFELVKHCDSCQRQGKISQKDEMPQNSIQLCEIFDVWGIDFTGPFPSSKGNKYILVAVDYLSKWVEAKALPTNDARVVVKFLKSLFSRFGTPKAIISDRGTHFCNDQFSRVMLKYEVTHRLSTTYHLQTSGQVEVTNRGFKRILERTVGENRALWSDKLEDALWAFRTAFKTHVGCTPYRLVYGKACHLPLELEHKAFWALKHANFDLKTTGDHRKLQLNELSELHDQAYENSLIYKERTKKLRDAKIKNRIFNVSDQVLLFNSCLKIFSRKLKYRWSGPFIIFEIYPYGTAKLTHSDGSNFKVNCHRLKHYHRGDLPPLEIPDIHTFPKEN</sequence>
<dbReference type="InterPro" id="IPR050951">
    <property type="entry name" value="Retrovirus_Pol_polyprotein"/>
</dbReference>
<evidence type="ECO:0000256" key="3">
    <source>
        <dbReference type="ARBA" id="ARBA00022695"/>
    </source>
</evidence>
<dbReference type="Gene3D" id="3.30.70.270">
    <property type="match status" value="2"/>
</dbReference>
<dbReference type="GO" id="GO:0016787">
    <property type="term" value="F:hydrolase activity"/>
    <property type="evidence" value="ECO:0007669"/>
    <property type="project" value="UniProtKB-KW"/>
</dbReference>